<keyword evidence="4" id="KW-0547">Nucleotide-binding</keyword>
<dbReference type="InterPro" id="IPR001650">
    <property type="entry name" value="Helicase_C-like"/>
</dbReference>
<dbReference type="CDD" id="cd18012">
    <property type="entry name" value="DEXQc_arch_SWI2_SNF2"/>
    <property type="match status" value="1"/>
</dbReference>
<reference evidence="4 5" key="1">
    <citation type="submission" date="2019-06" db="EMBL/GenBank/DDBJ databases">
        <title>Desulfobotulus mexicanus sp. nov., a novel sulfate-reducing bacterium isolated from the sediment of an alkaline crater lake in Mexico.</title>
        <authorList>
            <person name="Hirschler-Rea A."/>
        </authorList>
    </citation>
    <scope>NUCLEOTIDE SEQUENCE [LARGE SCALE GENOMIC DNA]</scope>
    <source>
        <strain evidence="4 5">PAR22N</strain>
    </source>
</reference>
<dbReference type="GO" id="GO:0005524">
    <property type="term" value="F:ATP binding"/>
    <property type="evidence" value="ECO:0007669"/>
    <property type="project" value="InterPro"/>
</dbReference>
<organism evidence="4 5">
    <name type="scientific">Desulfobotulus mexicanus</name>
    <dbReference type="NCBI Taxonomy" id="2586642"/>
    <lineage>
        <taxon>Bacteria</taxon>
        <taxon>Pseudomonadati</taxon>
        <taxon>Thermodesulfobacteriota</taxon>
        <taxon>Desulfobacteria</taxon>
        <taxon>Desulfobacterales</taxon>
        <taxon>Desulfobacteraceae</taxon>
        <taxon>Desulfobotulus</taxon>
    </lineage>
</organism>
<evidence type="ECO:0000313" key="4">
    <source>
        <dbReference type="EMBL" id="TYT75123.1"/>
    </source>
</evidence>
<gene>
    <name evidence="4" type="ORF">FIM25_06950</name>
</gene>
<dbReference type="SMART" id="SM00487">
    <property type="entry name" value="DEXDc"/>
    <property type="match status" value="1"/>
</dbReference>
<dbReference type="GO" id="GO:0016787">
    <property type="term" value="F:hydrolase activity"/>
    <property type="evidence" value="ECO:0007669"/>
    <property type="project" value="UniProtKB-KW"/>
</dbReference>
<dbReference type="PROSITE" id="PS51194">
    <property type="entry name" value="HELICASE_CTER"/>
    <property type="match status" value="1"/>
</dbReference>
<dbReference type="SMART" id="SM00490">
    <property type="entry name" value="HELICc"/>
    <property type="match status" value="1"/>
</dbReference>
<dbReference type="PROSITE" id="PS51192">
    <property type="entry name" value="HELICASE_ATP_BIND_1"/>
    <property type="match status" value="1"/>
</dbReference>
<dbReference type="InterPro" id="IPR014001">
    <property type="entry name" value="Helicase_ATP-bd"/>
</dbReference>
<dbReference type="Gene3D" id="3.40.50.300">
    <property type="entry name" value="P-loop containing nucleotide triphosphate hydrolases"/>
    <property type="match status" value="1"/>
</dbReference>
<dbReference type="RefSeq" id="WP_139447670.1">
    <property type="nucleotide sequence ID" value="NZ_VDMB01000006.1"/>
</dbReference>
<keyword evidence="4" id="KW-0067">ATP-binding</keyword>
<keyword evidence="1" id="KW-0378">Hydrolase</keyword>
<proteinExistence type="predicted"/>
<dbReference type="GO" id="GO:0004386">
    <property type="term" value="F:helicase activity"/>
    <property type="evidence" value="ECO:0007669"/>
    <property type="project" value="UniProtKB-KW"/>
</dbReference>
<dbReference type="Pfam" id="PF00176">
    <property type="entry name" value="SNF2-rel_dom"/>
    <property type="match status" value="1"/>
</dbReference>
<feature type="domain" description="Helicase C-terminal" evidence="3">
    <location>
        <begin position="1252"/>
        <end position="1402"/>
    </location>
</feature>
<dbReference type="EMBL" id="VDMB01000006">
    <property type="protein sequence ID" value="TYT75123.1"/>
    <property type="molecule type" value="Genomic_DNA"/>
</dbReference>
<dbReference type="InterPro" id="IPR049730">
    <property type="entry name" value="SNF2/RAD54-like_C"/>
</dbReference>
<dbReference type="CDD" id="cd18793">
    <property type="entry name" value="SF2_C_SNF"/>
    <property type="match status" value="1"/>
</dbReference>
<evidence type="ECO:0000256" key="1">
    <source>
        <dbReference type="ARBA" id="ARBA00022801"/>
    </source>
</evidence>
<dbReference type="InterPro" id="IPR038718">
    <property type="entry name" value="SNF2-like_sf"/>
</dbReference>
<dbReference type="Pfam" id="PF00271">
    <property type="entry name" value="Helicase_C"/>
    <property type="match status" value="1"/>
</dbReference>
<evidence type="ECO:0000313" key="5">
    <source>
        <dbReference type="Proteomes" id="UP000321899"/>
    </source>
</evidence>
<dbReference type="Gene3D" id="3.40.50.10810">
    <property type="entry name" value="Tandem AAA-ATPase domain"/>
    <property type="match status" value="1"/>
</dbReference>
<dbReference type="PANTHER" id="PTHR10799">
    <property type="entry name" value="SNF2/RAD54 HELICASE FAMILY"/>
    <property type="match status" value="1"/>
</dbReference>
<feature type="domain" description="Helicase ATP-binding" evidence="2">
    <location>
        <begin position="966"/>
        <end position="1124"/>
    </location>
</feature>
<evidence type="ECO:0000259" key="2">
    <source>
        <dbReference type="PROSITE" id="PS51192"/>
    </source>
</evidence>
<protein>
    <submittedName>
        <fullName evidence="4">DEAD/DEAH box helicase</fullName>
    </submittedName>
</protein>
<dbReference type="OrthoDB" id="18878at2"/>
<dbReference type="InterPro" id="IPR027417">
    <property type="entry name" value="P-loop_NTPase"/>
</dbReference>
<name>A0A5Q4VDT1_9BACT</name>
<keyword evidence="4" id="KW-0347">Helicase</keyword>
<accession>A0A5Q4VDT1</accession>
<dbReference type="InterPro" id="IPR000330">
    <property type="entry name" value="SNF2_N"/>
</dbReference>
<dbReference type="Proteomes" id="UP000321899">
    <property type="component" value="Unassembled WGS sequence"/>
</dbReference>
<sequence>MKTDLPSNIDSKEVSHLPLGFTDLSDLKEALAVLESLSPLERRVAEIHAINFKRMAMATIIKALAVLESGEKKPSQAGMIEKALKTLQRKKLLISPYRGYTVLTKPWLRILARVLLAEGRFSSLVESLRPSLDMAKEMTSYWDTTRITAEVRIVLYEKGGEAAVDFLNQLRKKSYGYGVSQKDVFIEICSDPFDPLLFSMLPASFHTEYLSPFFTRAIFNMENSVVNGPYVERLVLEGSDRCDEDLEAFALSYWLLRDDRKKLDFWEKKRGPERMENLLCLQGWRAFSEGKDEDAILCYEKALLLFKKRKRKRKTIFFPHPMGILYFLALIREKSGKSMDTAQNFIVVAITSNRESFSLYETIYQYIFFMQGRVRALDQIFNGTIGRIPHKLTAFFSAFIQSWADQERLAKDLKELISLKEHAGREGFVWCERELDALISMLEDGEEREDACLITMIRNNSAWENALEALLLIHRKKGALDGDGEDGAGPQSRMVWFIRIGEAGTCEISPKEQKRKKDGWTAGRAVALKRLVDERESFTFLTEQDRRICRHIESDYSRSHWYGNSKMSYFFESSVLSELAGHPLLFNAEDGTPIELIRGKPELIVSKIKSGKKKGSLSLSLSPPPHPLHDAFSYVLVQESPSRFRVVHLDQEYEDMAEILGKKMGLPQSAELKVQEVMETLAPHIPIKSDIDFGGDASGFNEVTAESRLHALLSPLGEGLKLVLAAQPFGENGPAYPPGKGGRNVVASVKGSQMKTTRDLSEEKKRRQELILACPSLQAEESHPSEWTFPDTESALELLFELEAQKEEIRIAWPEGQKFRMAGILSPMQFKASIREKEDWFAISGSALVDENLTLDLMALLDSKRRIGRFISLEDGAFVALTREFEKRLRQLERYTTKKGRATGFHPMASLALEGVFEDLGQLKTDKAWEEHLSRIRKVSDTPPELPSTLAADLRDYQKEGFNWMVRLSEWGVGACLADDMGLGKTLQALAILIRHAAKGPSLVIAPTSVCGNWLAEARRFAPTLNFKTMTADTGKKELEALGPFDVLVCSYGRMQQAKNAEMLADLSWQVAILDEAQAIKNMDTQRSKAAMTLQAAFRLILTGTPIENHLRELWNLFQFIVPGLLGSLESFNRRFAYPIEKYQDDQAKKDLKRLVQPFILRRTKAQVLEELPPRTEVELEIDLTPEETAFYEALRRQALERIEEDTESGFGQKHIKILAEITRLRQACCHSSLVDKDLHIPSSKLAAFSEILDDLLENRHKALVFSQFLGHLALVREHLDKKGISYQYLDGSTPAEQRQKSIAAFQAGEGDVFLISLKAGGVGLNLTAADYVIHMDPWWNPAVENQASDRAHRIGQQRPVTIYRLVTKNTVEEKIVKMHALKRDLADSLLEGADMSAKMSADALLGLIREAV</sequence>
<keyword evidence="5" id="KW-1185">Reference proteome</keyword>
<evidence type="ECO:0000259" key="3">
    <source>
        <dbReference type="PROSITE" id="PS51194"/>
    </source>
</evidence>
<comment type="caution">
    <text evidence="4">The sequence shown here is derived from an EMBL/GenBank/DDBJ whole genome shotgun (WGS) entry which is preliminary data.</text>
</comment>
<dbReference type="SUPFAM" id="SSF52540">
    <property type="entry name" value="P-loop containing nucleoside triphosphate hydrolases"/>
    <property type="match status" value="2"/>
</dbReference>